<sequence length="547" mass="62701">MAWFRNPRAARGAAEIGAELESQGRQLADRSAAVDLLKRWSERFCNEEGPFPSPEEPHGLCFREILLKSHAFEAQLLYVTGSLEIMNAEASLLFAAGGLRDSALGSKLSHARRLQASVAMCPRRQSQRDENGREMHIVETLFLNPFEKWVHYKRFPCKFFIHLVLSIAVTSQAVIYFQRDIEHVSRTNQHLVHMFTNGDQLHSPDELQRALSNLITNHFLINNRSIVRYELSSPDLLNVNVLFRDGTQQVIPVERGEWLQQKQQDTYLMEHFPFIYDLDLLPLLRELSAQQNFDEIGYICGPEQVSDCFQCIYRWDIVTTFDGWYAGDFRTILDVTATDCQAKEWQYLHVLSISVASLAVISVFLIWRKITRSVKVIRAFRASSQTWAQLSAQDVASMLSVWWAVALASNLIQLVGAIECMRARPEIGQRFMWVGFSCFLTWLNMIQYFESFPSYFIAFHTIARSGIRILQLFFSVAPFFFAFILLGVCLFWKSSMFADPTSAAEMLFSLMNGDSIHEAFREIRSVGGFLLQVQSPLDEEFAGDGER</sequence>
<feature type="transmembrane region" description="Helical" evidence="1">
    <location>
        <begin position="431"/>
        <end position="449"/>
    </location>
</feature>
<comment type="caution">
    <text evidence="2">The sequence shown here is derived from an EMBL/GenBank/DDBJ whole genome shotgun (WGS) entry which is preliminary data.</text>
</comment>
<name>A0A1Q9C879_SYMMI</name>
<keyword evidence="1" id="KW-0812">Transmembrane</keyword>
<feature type="transmembrane region" description="Helical" evidence="1">
    <location>
        <begin position="469"/>
        <end position="492"/>
    </location>
</feature>
<dbReference type="GO" id="GO:0072345">
    <property type="term" value="F:NAADP-sensitive calcium-release channel activity"/>
    <property type="evidence" value="ECO:0007669"/>
    <property type="project" value="TreeGrafter"/>
</dbReference>
<organism evidence="2 3">
    <name type="scientific">Symbiodinium microadriaticum</name>
    <name type="common">Dinoflagellate</name>
    <name type="synonym">Zooxanthella microadriatica</name>
    <dbReference type="NCBI Taxonomy" id="2951"/>
    <lineage>
        <taxon>Eukaryota</taxon>
        <taxon>Sar</taxon>
        <taxon>Alveolata</taxon>
        <taxon>Dinophyceae</taxon>
        <taxon>Suessiales</taxon>
        <taxon>Symbiodiniaceae</taxon>
        <taxon>Symbiodinium</taxon>
    </lineage>
</organism>
<dbReference type="Proteomes" id="UP000186817">
    <property type="component" value="Unassembled WGS sequence"/>
</dbReference>
<protein>
    <submittedName>
        <fullName evidence="2">Mucolipin-2</fullName>
    </submittedName>
</protein>
<dbReference type="InterPro" id="IPR039031">
    <property type="entry name" value="Mucolipin"/>
</dbReference>
<gene>
    <name evidence="2" type="primary">MCOLN2</name>
    <name evidence="2" type="ORF">AK812_SmicGene40639</name>
</gene>
<keyword evidence="3" id="KW-1185">Reference proteome</keyword>
<accession>A0A1Q9C879</accession>
<dbReference type="PANTHER" id="PTHR12127:SF7">
    <property type="entry name" value="SD02261P"/>
    <property type="match status" value="1"/>
</dbReference>
<feature type="non-terminal residue" evidence="2">
    <location>
        <position position="547"/>
    </location>
</feature>
<keyword evidence="1" id="KW-1133">Transmembrane helix</keyword>
<feature type="transmembrane region" description="Helical" evidence="1">
    <location>
        <begin position="347"/>
        <end position="367"/>
    </location>
</feature>
<dbReference type="EMBL" id="LSRX01001524">
    <property type="protein sequence ID" value="OLP79111.1"/>
    <property type="molecule type" value="Genomic_DNA"/>
</dbReference>
<dbReference type="PANTHER" id="PTHR12127">
    <property type="entry name" value="MUCOLIPIN"/>
    <property type="match status" value="1"/>
</dbReference>
<dbReference type="GO" id="GO:0016020">
    <property type="term" value="C:membrane"/>
    <property type="evidence" value="ECO:0007669"/>
    <property type="project" value="TreeGrafter"/>
</dbReference>
<reference evidence="2 3" key="1">
    <citation type="submission" date="2016-02" db="EMBL/GenBank/DDBJ databases">
        <title>Genome analysis of coral dinoflagellate symbionts highlights evolutionary adaptations to a symbiotic lifestyle.</title>
        <authorList>
            <person name="Aranda M."/>
            <person name="Li Y."/>
            <person name="Liew Y.J."/>
            <person name="Baumgarten S."/>
            <person name="Simakov O."/>
            <person name="Wilson M."/>
            <person name="Piel J."/>
            <person name="Ashoor H."/>
            <person name="Bougouffa S."/>
            <person name="Bajic V.B."/>
            <person name="Ryu T."/>
            <person name="Ravasi T."/>
            <person name="Bayer T."/>
            <person name="Micklem G."/>
            <person name="Kim H."/>
            <person name="Bhak J."/>
            <person name="Lajeunesse T.C."/>
            <person name="Voolstra C.R."/>
        </authorList>
    </citation>
    <scope>NUCLEOTIDE SEQUENCE [LARGE SCALE GENOMIC DNA]</scope>
    <source>
        <strain evidence="2 3">CCMP2467</strain>
    </source>
</reference>
<dbReference type="AlphaFoldDB" id="A0A1Q9C879"/>
<evidence type="ECO:0000256" key="1">
    <source>
        <dbReference type="SAM" id="Phobius"/>
    </source>
</evidence>
<proteinExistence type="predicted"/>
<dbReference type="OMA" id="REMHIVE"/>
<evidence type="ECO:0000313" key="2">
    <source>
        <dbReference type="EMBL" id="OLP79111.1"/>
    </source>
</evidence>
<keyword evidence="1" id="KW-0472">Membrane</keyword>
<evidence type="ECO:0000313" key="3">
    <source>
        <dbReference type="Proteomes" id="UP000186817"/>
    </source>
</evidence>
<dbReference type="OrthoDB" id="434112at2759"/>